<comment type="caution">
    <text evidence="9">The sequence shown here is derived from an EMBL/GenBank/DDBJ whole genome shotgun (WGS) entry which is preliminary data.</text>
</comment>
<evidence type="ECO:0000313" key="9">
    <source>
        <dbReference type="EMBL" id="GGO55675.1"/>
    </source>
</evidence>
<dbReference type="PROSITE" id="PS51278">
    <property type="entry name" value="GATASE_TYPE_2"/>
    <property type="match status" value="1"/>
</dbReference>
<evidence type="ECO:0000256" key="1">
    <source>
        <dbReference type="ARBA" id="ARBA00001031"/>
    </source>
</evidence>
<evidence type="ECO:0000256" key="5">
    <source>
        <dbReference type="ARBA" id="ARBA00022679"/>
    </source>
</evidence>
<dbReference type="PANTHER" id="PTHR10937">
    <property type="entry name" value="GLUCOSAMINE--FRUCTOSE-6-PHOSPHATE AMINOTRANSFERASE, ISOMERIZING"/>
    <property type="match status" value="1"/>
</dbReference>
<accession>A0ABQ2MNR6</accession>
<evidence type="ECO:0000256" key="7">
    <source>
        <dbReference type="SAM" id="MobiDB-lite"/>
    </source>
</evidence>
<keyword evidence="10" id="KW-1185">Reference proteome</keyword>
<evidence type="ECO:0000256" key="4">
    <source>
        <dbReference type="ARBA" id="ARBA00022576"/>
    </source>
</evidence>
<dbReference type="EMBL" id="BMMP01000017">
    <property type="protein sequence ID" value="GGO55675.1"/>
    <property type="molecule type" value="Genomic_DNA"/>
</dbReference>
<dbReference type="Proteomes" id="UP000631535">
    <property type="component" value="Unassembled WGS sequence"/>
</dbReference>
<dbReference type="CDD" id="cd00714">
    <property type="entry name" value="GFAT"/>
    <property type="match status" value="1"/>
</dbReference>
<dbReference type="InterPro" id="IPR017932">
    <property type="entry name" value="GATase_2_dom"/>
</dbReference>
<feature type="region of interest" description="Disordered" evidence="7">
    <location>
        <begin position="240"/>
        <end position="260"/>
    </location>
</feature>
<proteinExistence type="predicted"/>
<dbReference type="EC" id="2.6.1.16" evidence="2"/>
<evidence type="ECO:0000256" key="2">
    <source>
        <dbReference type="ARBA" id="ARBA00012916"/>
    </source>
</evidence>
<dbReference type="Gene3D" id="3.60.20.10">
    <property type="entry name" value="Glutamine Phosphoribosylpyrophosphate, subunit 1, domain 1"/>
    <property type="match status" value="1"/>
</dbReference>
<organism evidence="9 10">
    <name type="scientific">Streptomyces daqingensis</name>
    <dbReference type="NCBI Taxonomy" id="1472640"/>
    <lineage>
        <taxon>Bacteria</taxon>
        <taxon>Bacillati</taxon>
        <taxon>Actinomycetota</taxon>
        <taxon>Actinomycetes</taxon>
        <taxon>Kitasatosporales</taxon>
        <taxon>Streptomycetaceae</taxon>
        <taxon>Streptomyces</taxon>
    </lineage>
</organism>
<feature type="domain" description="Glutamine amidotransferase type-2" evidence="8">
    <location>
        <begin position="2"/>
        <end position="220"/>
    </location>
</feature>
<dbReference type="SUPFAM" id="SSF56235">
    <property type="entry name" value="N-terminal nucleophile aminohydrolases (Ntn hydrolases)"/>
    <property type="match status" value="1"/>
</dbReference>
<keyword evidence="4" id="KW-0032">Aminotransferase</keyword>
<protein>
    <recommendedName>
        <fullName evidence="3">Glutamine--fructose-6-phosphate aminotransferase [isomerizing]</fullName>
        <ecNumber evidence="2">2.6.1.16</ecNumber>
    </recommendedName>
</protein>
<keyword evidence="5" id="KW-0808">Transferase</keyword>
<dbReference type="InterPro" id="IPR029055">
    <property type="entry name" value="Ntn_hydrolases_N"/>
</dbReference>
<name>A0ABQ2MNR6_9ACTN</name>
<evidence type="ECO:0000313" key="10">
    <source>
        <dbReference type="Proteomes" id="UP000631535"/>
    </source>
</evidence>
<gene>
    <name evidence="9" type="ORF">GCM10012287_47500</name>
</gene>
<evidence type="ECO:0000259" key="8">
    <source>
        <dbReference type="PROSITE" id="PS51278"/>
    </source>
</evidence>
<reference evidence="10" key="1">
    <citation type="journal article" date="2019" name="Int. J. Syst. Evol. Microbiol.">
        <title>The Global Catalogue of Microorganisms (GCM) 10K type strain sequencing project: providing services to taxonomists for standard genome sequencing and annotation.</title>
        <authorList>
            <consortium name="The Broad Institute Genomics Platform"/>
            <consortium name="The Broad Institute Genome Sequencing Center for Infectious Disease"/>
            <person name="Wu L."/>
            <person name="Ma J."/>
        </authorList>
    </citation>
    <scope>NUCLEOTIDE SEQUENCE [LARGE SCALE GENOMIC DNA]</scope>
    <source>
        <strain evidence="10">CGMCC 4.7178</strain>
    </source>
</reference>
<comment type="catalytic activity">
    <reaction evidence="1">
        <text>D-fructose 6-phosphate + L-glutamine = D-glucosamine 6-phosphate + L-glutamate</text>
        <dbReference type="Rhea" id="RHEA:13237"/>
        <dbReference type="ChEBI" id="CHEBI:29985"/>
        <dbReference type="ChEBI" id="CHEBI:58359"/>
        <dbReference type="ChEBI" id="CHEBI:58725"/>
        <dbReference type="ChEBI" id="CHEBI:61527"/>
        <dbReference type="EC" id="2.6.1.16"/>
    </reaction>
</comment>
<dbReference type="PANTHER" id="PTHR10937:SF0">
    <property type="entry name" value="GLUTAMINE--FRUCTOSE-6-PHOSPHATE TRANSAMINASE (ISOMERIZING)"/>
    <property type="match status" value="1"/>
</dbReference>
<dbReference type="Pfam" id="PF13522">
    <property type="entry name" value="GATase_6"/>
    <property type="match status" value="1"/>
</dbReference>
<sequence length="260" mass="26780">MCGIVAYAGGRSALDVILAGLRRLEGLGYDSAGVAVLVDGGLAAAKKAGTFADLHAELAERPLPAGTTGIGHIRRATHGPAVDANAHPHLDDSGRVAVVHNGVIGNSGELRDELARRGHELASGTDTEAAAHLLAEHFSSCGDLAEAMRQVCRRLVGEFALVAVHADEPEVVVGASRGLPLSAGLGEGELFLASDDAVFAPYVREAAAVDEDQVVVLHRDGVRITDFEGVPVDMRTYRVEAGDPGTGGEAVRETSGGGSR</sequence>
<evidence type="ECO:0000256" key="6">
    <source>
        <dbReference type="ARBA" id="ARBA00022962"/>
    </source>
</evidence>
<keyword evidence="6" id="KW-0315">Glutamine amidotransferase</keyword>
<evidence type="ECO:0000256" key="3">
    <source>
        <dbReference type="ARBA" id="ARBA00016090"/>
    </source>
</evidence>
<dbReference type="InterPro" id="IPR047084">
    <property type="entry name" value="GFAT_N"/>
</dbReference>